<evidence type="ECO:0008006" key="3">
    <source>
        <dbReference type="Google" id="ProtNLM"/>
    </source>
</evidence>
<dbReference type="Proteomes" id="UP001175353">
    <property type="component" value="Unassembled WGS sequence"/>
</dbReference>
<dbReference type="SUPFAM" id="SSF53955">
    <property type="entry name" value="Lysozyme-like"/>
    <property type="match status" value="1"/>
</dbReference>
<keyword evidence="2" id="KW-1185">Reference proteome</keyword>
<accession>A0AAN6JUW9</accession>
<comment type="caution">
    <text evidence="1">The sequence shown here is derived from an EMBL/GenBank/DDBJ whole genome shotgun (WGS) entry which is preliminary data.</text>
</comment>
<sequence>PNNSDQESADVKSAIESVASSSSIDERFILAIMMQESKGCVRAPTTNYGVTNPGLMQSHDGAGSCNNGAVQNPCPSSEITQMITDGATGTAAGDGLKQCMSESKATDVSEYYKAARIYNSGSVASSGNLQDGIATHCYASDVANRLTGWVKAATACTLG</sequence>
<dbReference type="AlphaFoldDB" id="A0AAN6JUW9"/>
<organism evidence="1 2">
    <name type="scientific">Friedmanniomyces endolithicus</name>
    <dbReference type="NCBI Taxonomy" id="329885"/>
    <lineage>
        <taxon>Eukaryota</taxon>
        <taxon>Fungi</taxon>
        <taxon>Dikarya</taxon>
        <taxon>Ascomycota</taxon>
        <taxon>Pezizomycotina</taxon>
        <taxon>Dothideomycetes</taxon>
        <taxon>Dothideomycetidae</taxon>
        <taxon>Mycosphaerellales</taxon>
        <taxon>Teratosphaeriaceae</taxon>
        <taxon>Friedmanniomyces</taxon>
    </lineage>
</organism>
<dbReference type="Gene3D" id="1.10.530.10">
    <property type="match status" value="1"/>
</dbReference>
<feature type="non-terminal residue" evidence="1">
    <location>
        <position position="1"/>
    </location>
</feature>
<name>A0AAN6JUW9_9PEZI</name>
<protein>
    <recommendedName>
        <fullName evidence="3">Transglycosylase SLT domain-containing protein</fullName>
    </recommendedName>
</protein>
<dbReference type="EMBL" id="JAUJLE010001211">
    <property type="protein sequence ID" value="KAK0949356.1"/>
    <property type="molecule type" value="Genomic_DNA"/>
</dbReference>
<evidence type="ECO:0000313" key="1">
    <source>
        <dbReference type="EMBL" id="KAK0949356.1"/>
    </source>
</evidence>
<gene>
    <name evidence="1" type="ORF">LTR91_026527</name>
</gene>
<evidence type="ECO:0000313" key="2">
    <source>
        <dbReference type="Proteomes" id="UP001175353"/>
    </source>
</evidence>
<reference evidence="1" key="1">
    <citation type="submission" date="2023-06" db="EMBL/GenBank/DDBJ databases">
        <title>Black Yeasts Isolated from many extreme environments.</title>
        <authorList>
            <person name="Coleine C."/>
            <person name="Stajich J.E."/>
            <person name="Selbmann L."/>
        </authorList>
    </citation>
    <scope>NUCLEOTIDE SEQUENCE</scope>
    <source>
        <strain evidence="1">CCFEE 5200</strain>
    </source>
</reference>
<dbReference type="InterPro" id="IPR023346">
    <property type="entry name" value="Lysozyme-like_dom_sf"/>
</dbReference>
<proteinExistence type="predicted"/>